<comment type="caution">
    <text evidence="3">The sequence shown here is derived from an EMBL/GenBank/DDBJ whole genome shotgun (WGS) entry which is preliminary data.</text>
</comment>
<reference evidence="3" key="1">
    <citation type="submission" date="2022-03" db="EMBL/GenBank/DDBJ databases">
        <authorList>
            <person name="Lindestad O."/>
        </authorList>
    </citation>
    <scope>NUCLEOTIDE SEQUENCE</scope>
</reference>
<dbReference type="Proteomes" id="UP000838756">
    <property type="component" value="Unassembled WGS sequence"/>
</dbReference>
<accession>A0A8S4QQ78</accession>
<organism evidence="3 4">
    <name type="scientific">Pararge aegeria aegeria</name>
    <dbReference type="NCBI Taxonomy" id="348720"/>
    <lineage>
        <taxon>Eukaryota</taxon>
        <taxon>Metazoa</taxon>
        <taxon>Ecdysozoa</taxon>
        <taxon>Arthropoda</taxon>
        <taxon>Hexapoda</taxon>
        <taxon>Insecta</taxon>
        <taxon>Pterygota</taxon>
        <taxon>Neoptera</taxon>
        <taxon>Endopterygota</taxon>
        <taxon>Lepidoptera</taxon>
        <taxon>Glossata</taxon>
        <taxon>Ditrysia</taxon>
        <taxon>Papilionoidea</taxon>
        <taxon>Nymphalidae</taxon>
        <taxon>Satyrinae</taxon>
        <taxon>Satyrini</taxon>
        <taxon>Parargina</taxon>
        <taxon>Pararge</taxon>
    </lineage>
</organism>
<evidence type="ECO:0000256" key="2">
    <source>
        <dbReference type="SAM" id="SignalP"/>
    </source>
</evidence>
<evidence type="ECO:0000313" key="3">
    <source>
        <dbReference type="EMBL" id="CAH2216217.1"/>
    </source>
</evidence>
<feature type="compositionally biased region" description="Polar residues" evidence="1">
    <location>
        <begin position="62"/>
        <end position="74"/>
    </location>
</feature>
<evidence type="ECO:0000256" key="1">
    <source>
        <dbReference type="SAM" id="MobiDB-lite"/>
    </source>
</evidence>
<dbReference type="EMBL" id="CAKXAJ010014470">
    <property type="protein sequence ID" value="CAH2216217.1"/>
    <property type="molecule type" value="Genomic_DNA"/>
</dbReference>
<feature type="signal peptide" evidence="2">
    <location>
        <begin position="1"/>
        <end position="18"/>
    </location>
</feature>
<proteinExistence type="predicted"/>
<protein>
    <submittedName>
        <fullName evidence="3">Jg26935 protein</fullName>
    </submittedName>
</protein>
<keyword evidence="2" id="KW-0732">Signal</keyword>
<feature type="chain" id="PRO_5035924886" evidence="2">
    <location>
        <begin position="19"/>
        <end position="74"/>
    </location>
</feature>
<evidence type="ECO:0000313" key="4">
    <source>
        <dbReference type="Proteomes" id="UP000838756"/>
    </source>
</evidence>
<gene>
    <name evidence="3" type="primary">jg26935</name>
    <name evidence="3" type="ORF">PAEG_LOCUS4275</name>
</gene>
<sequence length="74" mass="8500">MAHLIFLRGFLFTSPLVARLSSDLRERISRIRSKNTLTNKRYHQPPHTTQETPPPIHKAYKHTNQSAVTPSPPN</sequence>
<name>A0A8S4QQ78_9NEOP</name>
<dbReference type="AlphaFoldDB" id="A0A8S4QQ78"/>
<keyword evidence="4" id="KW-1185">Reference proteome</keyword>
<feature type="region of interest" description="Disordered" evidence="1">
    <location>
        <begin position="31"/>
        <end position="74"/>
    </location>
</feature>